<dbReference type="EMBL" id="FNHP01000011">
    <property type="protein sequence ID" value="SDM68477.1"/>
    <property type="molecule type" value="Genomic_DNA"/>
</dbReference>
<sequence>MTAVPESSAPALSLPPQAAQRRQLLRGAVAVALAPALASERVAAQQRGEVTEFVVEGTEGGVLLSTTWSMELPQLLENALYQGIALHFVAEAKVERPRWYWSDKTVAHAVRYLRLSYQPLTRRWRLVQVTGERDDSLGNASLGQTFDDLEEALSALQRIARWKIADAHALRAGVDYQVSFQFRLDTSQMPRPLQFGAVGRSSWGVALTRSIELPAEANR</sequence>
<proteinExistence type="predicted"/>
<dbReference type="STRING" id="1527607.SAMN05428957_111107"/>
<accession>A0A1G9V8S4</accession>
<protein>
    <recommendedName>
        <fullName evidence="3">DUF4390 domain-containing protein</fullName>
    </recommendedName>
</protein>
<name>A0A1G9V8S4_9BURK</name>
<gene>
    <name evidence="1" type="ORF">SAMN05428957_111107</name>
</gene>
<dbReference type="InterPro" id="IPR006311">
    <property type="entry name" value="TAT_signal"/>
</dbReference>
<evidence type="ECO:0000313" key="2">
    <source>
        <dbReference type="Proteomes" id="UP000198552"/>
    </source>
</evidence>
<reference evidence="2" key="1">
    <citation type="submission" date="2016-10" db="EMBL/GenBank/DDBJ databases">
        <authorList>
            <person name="Varghese N."/>
            <person name="Submissions S."/>
        </authorList>
    </citation>
    <scope>NUCLEOTIDE SEQUENCE [LARGE SCALE GENOMIC DNA]</scope>
    <source>
        <strain evidence="2">EPL6</strain>
    </source>
</reference>
<evidence type="ECO:0008006" key="3">
    <source>
        <dbReference type="Google" id="ProtNLM"/>
    </source>
</evidence>
<dbReference type="InterPro" id="IPR025500">
    <property type="entry name" value="DUF4390"/>
</dbReference>
<dbReference type="PROSITE" id="PS51318">
    <property type="entry name" value="TAT"/>
    <property type="match status" value="1"/>
</dbReference>
<organism evidence="1 2">
    <name type="scientific">Oryzisolibacter propanilivorax</name>
    <dbReference type="NCBI Taxonomy" id="1527607"/>
    <lineage>
        <taxon>Bacteria</taxon>
        <taxon>Pseudomonadati</taxon>
        <taxon>Pseudomonadota</taxon>
        <taxon>Betaproteobacteria</taxon>
        <taxon>Burkholderiales</taxon>
        <taxon>Comamonadaceae</taxon>
        <taxon>Oryzisolibacter</taxon>
    </lineage>
</organism>
<evidence type="ECO:0000313" key="1">
    <source>
        <dbReference type="EMBL" id="SDM68477.1"/>
    </source>
</evidence>
<keyword evidence="2" id="KW-1185">Reference proteome</keyword>
<dbReference type="Proteomes" id="UP000198552">
    <property type="component" value="Unassembled WGS sequence"/>
</dbReference>
<dbReference type="Pfam" id="PF14334">
    <property type="entry name" value="DUF4390"/>
    <property type="match status" value="1"/>
</dbReference>
<dbReference type="AlphaFoldDB" id="A0A1G9V8S4"/>